<gene>
    <name evidence="2" type="ORF">JCM31826_17920</name>
</gene>
<keyword evidence="1" id="KW-0472">Membrane</keyword>
<protein>
    <submittedName>
        <fullName evidence="2">Uncharacterized protein</fullName>
    </submittedName>
</protein>
<feature type="transmembrane region" description="Helical" evidence="1">
    <location>
        <begin position="39"/>
        <end position="57"/>
    </location>
</feature>
<dbReference type="OrthoDB" id="9960180at2"/>
<keyword evidence="1" id="KW-1133">Transmembrane helix</keyword>
<name>A0A401XMS1_9FLAO</name>
<keyword evidence="1" id="KW-0812">Transmembrane</keyword>
<dbReference type="Proteomes" id="UP000286715">
    <property type="component" value="Unassembled WGS sequence"/>
</dbReference>
<accession>A0A401XMS1</accession>
<proteinExistence type="predicted"/>
<dbReference type="RefSeq" id="WP_124398373.1">
    <property type="nucleotide sequence ID" value="NZ_BHZE01000020.1"/>
</dbReference>
<evidence type="ECO:0000313" key="3">
    <source>
        <dbReference type="Proteomes" id="UP000286715"/>
    </source>
</evidence>
<organism evidence="2 3">
    <name type="scientific">Thermaurantimonas aggregans</name>
    <dbReference type="NCBI Taxonomy" id="2173829"/>
    <lineage>
        <taxon>Bacteria</taxon>
        <taxon>Pseudomonadati</taxon>
        <taxon>Bacteroidota</taxon>
        <taxon>Flavobacteriia</taxon>
        <taxon>Flavobacteriales</taxon>
        <taxon>Schleiferiaceae</taxon>
        <taxon>Thermaurantimonas</taxon>
    </lineage>
</organism>
<evidence type="ECO:0000256" key="1">
    <source>
        <dbReference type="SAM" id="Phobius"/>
    </source>
</evidence>
<comment type="caution">
    <text evidence="2">The sequence shown here is derived from an EMBL/GenBank/DDBJ whole genome shotgun (WGS) entry which is preliminary data.</text>
</comment>
<dbReference type="EMBL" id="BHZE01000020">
    <property type="protein sequence ID" value="GCD78310.1"/>
    <property type="molecule type" value="Genomic_DNA"/>
</dbReference>
<reference evidence="2 3" key="1">
    <citation type="submission" date="2018-11" db="EMBL/GenBank/DDBJ databases">
        <title>Schleiferia aggregans sp. nov., a moderately thermophilic heterotrophic bacterium isolated from microbial mats at a terrestrial hot spring.</title>
        <authorList>
            <person name="Iino T."/>
            <person name="Ohkuma M."/>
            <person name="Haruta S."/>
        </authorList>
    </citation>
    <scope>NUCLEOTIDE SEQUENCE [LARGE SCALE GENOMIC DNA]</scope>
    <source>
        <strain evidence="2 3">LA</strain>
    </source>
</reference>
<keyword evidence="3" id="KW-1185">Reference proteome</keyword>
<evidence type="ECO:0000313" key="2">
    <source>
        <dbReference type="EMBL" id="GCD78310.1"/>
    </source>
</evidence>
<dbReference type="AlphaFoldDB" id="A0A401XMS1"/>
<sequence length="156" mass="18302">MKTTTPNYVKWLRIAFLVLTALSLLELAGATFTEFRFLWGYSFLIVSTLIVLTYALLGRPYFRMDTTSDVMEFENGFSMFDFLDKYLIVKRDKVLHMAIEDRLLKRVLVVQYEELGEVQEMEFEISFLSEKQVIEIKKDIERIKGNKVLSDYNAVV</sequence>